<reference evidence="1" key="1">
    <citation type="submission" date="2019-05" db="EMBL/GenBank/DDBJ databases">
        <title>Metatranscriptomic reconstruction reveals RNA viruses with the potential to shape carbon cycling in soil.</title>
        <authorList>
            <person name="Starr E.P."/>
            <person name="Nuccio E."/>
            <person name="Pett-Ridge J."/>
            <person name="Banfield J.F."/>
            <person name="Firestone M.K."/>
        </authorList>
    </citation>
    <scope>NUCLEOTIDE SEQUENCE</scope>
    <source>
        <strain evidence="1">H3_Bulk_Litter_17_scaffold_1122</strain>
    </source>
</reference>
<dbReference type="EMBL" id="MN035828">
    <property type="protein sequence ID" value="QDH90857.1"/>
    <property type="molecule type" value="Genomic_RNA"/>
</dbReference>
<name>A0A514DB63_9VIRU</name>
<feature type="non-terminal residue" evidence="1">
    <location>
        <position position="1"/>
    </location>
</feature>
<proteinExistence type="predicted"/>
<evidence type="ECO:0008006" key="2">
    <source>
        <dbReference type="Google" id="ProtNLM"/>
    </source>
</evidence>
<gene>
    <name evidence="1" type="ORF">H3BulkLitter171122_000003</name>
</gene>
<sequence length="498" mass="57078">REQLHRQSRPRDGFVRTVGVRHRLPRVPRYRYWEAPTLVGGRITQPSGFVDEHYDVLKEWLYEELLVSQDHRRLPGGSWSGGGPLFVWSARVRHYNPLALDFVRWGNHTRSSLLGVDPVWPMFGGKPPDPDAIRPSWVEQQLILLAYGPEAYRRTRPGNPLADLGQTIGELPEGLPKVPFRSLVRWPKIRSLAGVPFSRWGRALYNRLREFVRIEHRLGTREFLRQVTKFKPGGEYLNVVFGWQPLVRDLVSAYELSQRLESELSRLIRENGKGVHRRTTLEKKKTTEDLSVGPSSFGPWPPYTFVRGGEYGIYGYGVDGSSTHRCVRTVEERVWFSGKYRYFIPDVKSPVWRARAVAALYGALPTPSLLWELMPLSWLLDWFVNFGDVIANVSTNAVDNLVLEYGFLMRHRTEHIEASAHVAHTAGELPGYQQWPAIDHTFRSVYQAESKARAGCDPFFPGAQPWVFHTDSPALELPFTNRQWAVLASLGLSRGFNR</sequence>
<protein>
    <recommendedName>
        <fullName evidence="2">Maturation</fullName>
    </recommendedName>
</protein>
<accession>A0A514DB63</accession>
<organism evidence="1">
    <name type="scientific">Leviviridae sp</name>
    <dbReference type="NCBI Taxonomy" id="2027243"/>
    <lineage>
        <taxon>Viruses</taxon>
        <taxon>Riboviria</taxon>
        <taxon>Orthornavirae</taxon>
        <taxon>Lenarviricota</taxon>
        <taxon>Leviviricetes</taxon>
        <taxon>Norzivirales</taxon>
        <taxon>Fiersviridae</taxon>
    </lineage>
</organism>
<evidence type="ECO:0000313" key="1">
    <source>
        <dbReference type="EMBL" id="QDH90857.1"/>
    </source>
</evidence>